<name>A0A0B7BGS3_9EUPU</name>
<accession>A0A0B7BGS3</accession>
<sequence>SKVPSLCKQYYSSTTLTNDIFKVCLQYDMHTSLRFVGRLLQPVLSGGNHQHKLTLLTRKMSASTDYTFQTLSVTTPAEFVKNVELNRPEKRNAMNVTFWAEMVECFNKLAVDQDCRVIILSGAGKMFTSGLDVNDSGVFQKIQEDDPGRRAFFISKMVSQYQKSFSVIEQCHKPVLAAIHSACIGGGIDMISACDIRYSTQDAWFAIKEVDLGLAADVGTLQRFQKIIGNDSLFRELAYTGRRFNSDEAKSMGFVSRVLLDKNEMMVAALEVAKVIASKSPIAVQGSKHNIVYSRDHNVQASLDYMATWNSTMLQSEDVLKAITAAMQKQTPEFSKL</sequence>
<dbReference type="UniPathway" id="UPA00659"/>
<reference evidence="13" key="1">
    <citation type="submission" date="2014-12" db="EMBL/GenBank/DDBJ databases">
        <title>Insight into the proteome of Arion vulgaris.</title>
        <authorList>
            <person name="Aradska J."/>
            <person name="Bulat T."/>
            <person name="Smidak R."/>
            <person name="Sarate P."/>
            <person name="Gangsoo J."/>
            <person name="Sialana F."/>
            <person name="Bilban M."/>
            <person name="Lubec G."/>
        </authorList>
    </citation>
    <scope>NUCLEOTIDE SEQUENCE</scope>
    <source>
        <tissue evidence="13">Skin</tissue>
    </source>
</reference>
<dbReference type="GO" id="GO:0051750">
    <property type="term" value="F:delta(3,5)-delta(2,4)-dienoyl-CoA isomerase activity"/>
    <property type="evidence" value="ECO:0007669"/>
    <property type="project" value="TreeGrafter"/>
</dbReference>
<keyword evidence="5" id="KW-0007">Acetylation</keyword>
<evidence type="ECO:0000256" key="2">
    <source>
        <dbReference type="ARBA" id="ARBA00005005"/>
    </source>
</evidence>
<evidence type="ECO:0000313" key="13">
    <source>
        <dbReference type="EMBL" id="CEK91491.1"/>
    </source>
</evidence>
<dbReference type="Pfam" id="PF00378">
    <property type="entry name" value="ECH_1"/>
    <property type="match status" value="1"/>
</dbReference>
<evidence type="ECO:0000256" key="9">
    <source>
        <dbReference type="ARBA" id="ARBA00051408"/>
    </source>
</evidence>
<dbReference type="AlphaFoldDB" id="A0A0B7BGS3"/>
<evidence type="ECO:0000256" key="10">
    <source>
        <dbReference type="ARBA" id="ARBA00052809"/>
    </source>
</evidence>
<comment type="function">
    <text evidence="11">Isomerization of 3-trans,5-cis-dienoyl-CoA to 2-trans,4-trans-dienoyl-CoA.</text>
</comment>
<evidence type="ECO:0000256" key="3">
    <source>
        <dbReference type="ARBA" id="ARBA00005254"/>
    </source>
</evidence>
<dbReference type="GO" id="GO:0006635">
    <property type="term" value="P:fatty acid beta-oxidation"/>
    <property type="evidence" value="ECO:0007669"/>
    <property type="project" value="UniProtKB-UniPathway"/>
</dbReference>
<comment type="subcellular location">
    <subcellularLocation>
        <location evidence="1">Peroxisome</location>
    </subcellularLocation>
</comment>
<dbReference type="CDD" id="cd06558">
    <property type="entry name" value="crotonase-like"/>
    <property type="match status" value="1"/>
</dbReference>
<comment type="catalytic activity">
    <reaction evidence="9">
        <text>(3E,5Z)-octadienoyl-CoA = (2E,4E)-octadienoyl-CoA</text>
        <dbReference type="Rhea" id="RHEA:45244"/>
        <dbReference type="ChEBI" id="CHEBI:62243"/>
        <dbReference type="ChEBI" id="CHEBI:85108"/>
    </reaction>
</comment>
<comment type="catalytic activity">
    <reaction evidence="10">
        <text>(3E,5Z,8Z,11Z,14Z)-eicosapentaenoyl-CoA = (2E,4E,8Z,11Z,14Z)-eicosapentaenoyl-CoA</text>
        <dbReference type="Rhea" id="RHEA:45224"/>
        <dbReference type="ChEBI" id="CHEBI:85090"/>
        <dbReference type="ChEBI" id="CHEBI:85091"/>
    </reaction>
</comment>
<protein>
    <recommendedName>
        <fullName evidence="12">Delta(3,5)-Delta(2,4)-dienoyl-CoA isomerase, mitochondrial</fullName>
    </recommendedName>
</protein>
<keyword evidence="7" id="KW-0576">Peroxisome</keyword>
<keyword evidence="6" id="KW-0443">Lipid metabolism</keyword>
<dbReference type="InterPro" id="IPR014748">
    <property type="entry name" value="Enoyl-CoA_hydra_C"/>
</dbReference>
<dbReference type="InterPro" id="IPR029045">
    <property type="entry name" value="ClpP/crotonase-like_dom_sf"/>
</dbReference>
<dbReference type="PANTHER" id="PTHR43149">
    <property type="entry name" value="ENOYL-COA HYDRATASE"/>
    <property type="match status" value="1"/>
</dbReference>
<dbReference type="SUPFAM" id="SSF52096">
    <property type="entry name" value="ClpP/crotonase"/>
    <property type="match status" value="1"/>
</dbReference>
<evidence type="ECO:0000256" key="11">
    <source>
        <dbReference type="ARBA" id="ARBA00055786"/>
    </source>
</evidence>
<feature type="non-terminal residue" evidence="13">
    <location>
        <position position="1"/>
    </location>
</feature>
<dbReference type="GO" id="GO:0005739">
    <property type="term" value="C:mitochondrion"/>
    <property type="evidence" value="ECO:0007669"/>
    <property type="project" value="TreeGrafter"/>
</dbReference>
<dbReference type="InterPro" id="IPR045002">
    <property type="entry name" value="Ech1-like"/>
</dbReference>
<organism evidence="13">
    <name type="scientific">Arion vulgaris</name>
    <dbReference type="NCBI Taxonomy" id="1028688"/>
    <lineage>
        <taxon>Eukaryota</taxon>
        <taxon>Metazoa</taxon>
        <taxon>Spiralia</taxon>
        <taxon>Lophotrochozoa</taxon>
        <taxon>Mollusca</taxon>
        <taxon>Gastropoda</taxon>
        <taxon>Heterobranchia</taxon>
        <taxon>Euthyneura</taxon>
        <taxon>Panpulmonata</taxon>
        <taxon>Eupulmonata</taxon>
        <taxon>Stylommatophora</taxon>
        <taxon>Helicina</taxon>
        <taxon>Arionoidea</taxon>
        <taxon>Arionidae</taxon>
        <taxon>Arion</taxon>
    </lineage>
</organism>
<keyword evidence="4" id="KW-0276">Fatty acid metabolism</keyword>
<comment type="pathway">
    <text evidence="2">Lipid metabolism; fatty acid beta-oxidation.</text>
</comment>
<evidence type="ECO:0000256" key="12">
    <source>
        <dbReference type="ARBA" id="ARBA00071021"/>
    </source>
</evidence>
<dbReference type="Gene3D" id="1.10.12.10">
    <property type="entry name" value="Lyase 2-enoyl-coa Hydratase, Chain A, domain 2"/>
    <property type="match status" value="1"/>
</dbReference>
<evidence type="ECO:0000256" key="1">
    <source>
        <dbReference type="ARBA" id="ARBA00004275"/>
    </source>
</evidence>
<comment type="similarity">
    <text evidence="3">Belongs to the enoyl-CoA hydratase/isomerase family.</text>
</comment>
<dbReference type="NCBIfam" id="NF004794">
    <property type="entry name" value="PRK06142.1"/>
    <property type="match status" value="1"/>
</dbReference>
<evidence type="ECO:0000256" key="5">
    <source>
        <dbReference type="ARBA" id="ARBA00022990"/>
    </source>
</evidence>
<dbReference type="Gene3D" id="3.90.226.10">
    <property type="entry name" value="2-enoyl-CoA Hydratase, Chain A, domain 1"/>
    <property type="match status" value="1"/>
</dbReference>
<evidence type="ECO:0000256" key="6">
    <source>
        <dbReference type="ARBA" id="ARBA00023098"/>
    </source>
</evidence>
<dbReference type="FunFam" id="3.90.226.10:FF:000024">
    <property type="entry name" value="Delta3,5-delta2,4-dienoyl-CoA isomerase"/>
    <property type="match status" value="1"/>
</dbReference>
<dbReference type="FunFam" id="1.10.12.10:FF:000004">
    <property type="entry name" value="Delta3,5-delta2,4-dienoyl-CoA isomerase"/>
    <property type="match status" value="1"/>
</dbReference>
<dbReference type="PANTHER" id="PTHR43149:SF1">
    <property type="entry name" value="DELTA(3,5)-DELTA(2,4)-DIENOYL-COA ISOMERASE, MITOCHONDRIAL"/>
    <property type="match status" value="1"/>
</dbReference>
<dbReference type="EMBL" id="HACG01044626">
    <property type="protein sequence ID" value="CEK91491.1"/>
    <property type="molecule type" value="Transcribed_RNA"/>
</dbReference>
<dbReference type="GO" id="GO:0005777">
    <property type="term" value="C:peroxisome"/>
    <property type="evidence" value="ECO:0007669"/>
    <property type="project" value="UniProtKB-SubCell"/>
</dbReference>
<gene>
    <name evidence="13" type="primary">ORF183237</name>
</gene>
<proteinExistence type="inferred from homology"/>
<evidence type="ECO:0000256" key="7">
    <source>
        <dbReference type="ARBA" id="ARBA00023140"/>
    </source>
</evidence>
<evidence type="ECO:0000256" key="4">
    <source>
        <dbReference type="ARBA" id="ARBA00022832"/>
    </source>
</evidence>
<dbReference type="InterPro" id="IPR001753">
    <property type="entry name" value="Enoyl-CoA_hydra/iso"/>
</dbReference>
<evidence type="ECO:0000256" key="8">
    <source>
        <dbReference type="ARBA" id="ARBA00023235"/>
    </source>
</evidence>
<keyword evidence="8" id="KW-0413">Isomerase</keyword>